<dbReference type="InterPro" id="IPR000835">
    <property type="entry name" value="HTH_MarR-typ"/>
</dbReference>
<dbReference type="AlphaFoldDB" id="A0A011V8G8"/>
<protein>
    <submittedName>
        <fullName evidence="5">MarR family transcriptional regulator</fullName>
    </submittedName>
</protein>
<dbReference type="SUPFAM" id="SSF46785">
    <property type="entry name" value="Winged helix' DNA-binding domain"/>
    <property type="match status" value="1"/>
</dbReference>
<dbReference type="EMBL" id="WBWX01000003">
    <property type="protein sequence ID" value="KAB2798926.1"/>
    <property type="molecule type" value="Genomic_DNA"/>
</dbReference>
<reference evidence="6" key="3">
    <citation type="submission" date="2020-10" db="EMBL/GenBank/DDBJ databases">
        <title>Enrichment of novel Verrucomicrobia, Bacteroidetes and Krumholzibacteria in an oxygen-limited, methane- and iron-fed bioreactor inoculated with Bothnian Sea sediments.</title>
        <authorList>
            <person name="Martins P.D."/>
            <person name="de Jong A."/>
            <person name="Lenstra W.K."/>
            <person name="van Helmond N.A.G.M."/>
            <person name="Slomp C.P."/>
            <person name="Jetten M.S.M."/>
            <person name="Welte C.U."/>
            <person name="Rasigraf O."/>
        </authorList>
    </citation>
    <scope>NUCLEOTIDE SEQUENCE</scope>
    <source>
        <strain evidence="6">MAG47</strain>
    </source>
</reference>
<dbReference type="Proteomes" id="UP000642265">
    <property type="component" value="Unassembled WGS sequence"/>
</dbReference>
<evidence type="ECO:0000256" key="3">
    <source>
        <dbReference type="ARBA" id="ARBA00023163"/>
    </source>
</evidence>
<dbReference type="PANTHER" id="PTHR33164:SF43">
    <property type="entry name" value="HTH-TYPE TRANSCRIPTIONAL REPRESSOR YETL"/>
    <property type="match status" value="1"/>
</dbReference>
<name>A0A011V8G8_BRUAN</name>
<dbReference type="InterPro" id="IPR039422">
    <property type="entry name" value="MarR/SlyA-like"/>
</dbReference>
<sequence length="145" mass="15980">MKQTPDALTQADYQALAELRYRLRRFMSFSATAAEAEGLPAQQHQALLAIKAHAADAPLTVGNLAEWLVIAPHTATELVGRLADADLVMRMVDPSDRRRHTLALTDKAEQVLERLSAAHLAEIRELAPNLIDVLTKLERAANKPK</sequence>
<dbReference type="Proteomes" id="UP000441102">
    <property type="component" value="Unassembled WGS sequence"/>
</dbReference>
<keyword evidence="1" id="KW-0805">Transcription regulation</keyword>
<reference evidence="5 7" key="1">
    <citation type="submission" date="2019-09" db="EMBL/GenBank/DDBJ databases">
        <title>Taxonomic organization of the family Brucellaceae based on a phylogenomic approach.</title>
        <authorList>
            <person name="Leclercq S."/>
            <person name="Cloeckaert A."/>
            <person name="Zygmunt M.S."/>
        </authorList>
    </citation>
    <scope>NUCLEOTIDE SEQUENCE [LARGE SCALE GENOMIC DNA]</scope>
    <source>
        <strain evidence="5 7">CCUG 34461</strain>
    </source>
</reference>
<dbReference type="InterPro" id="IPR023187">
    <property type="entry name" value="Tscrpt_reg_MarR-type_CS"/>
</dbReference>
<evidence type="ECO:0000259" key="4">
    <source>
        <dbReference type="PROSITE" id="PS50995"/>
    </source>
</evidence>
<keyword evidence="2" id="KW-0238">DNA-binding</keyword>
<dbReference type="Gene3D" id="1.10.10.10">
    <property type="entry name" value="Winged helix-like DNA-binding domain superfamily/Winged helix DNA-binding domain"/>
    <property type="match status" value="1"/>
</dbReference>
<evidence type="ECO:0000256" key="2">
    <source>
        <dbReference type="ARBA" id="ARBA00023125"/>
    </source>
</evidence>
<proteinExistence type="predicted"/>
<dbReference type="InterPro" id="IPR036388">
    <property type="entry name" value="WH-like_DNA-bd_sf"/>
</dbReference>
<dbReference type="GO" id="GO:0006950">
    <property type="term" value="P:response to stress"/>
    <property type="evidence" value="ECO:0007669"/>
    <property type="project" value="TreeGrafter"/>
</dbReference>
<reference evidence="6" key="2">
    <citation type="submission" date="2020-09" db="EMBL/GenBank/DDBJ databases">
        <authorList>
            <person name="Dalcin Martins P."/>
        </authorList>
    </citation>
    <scope>NUCLEOTIDE SEQUENCE</scope>
    <source>
        <strain evidence="6">MAG47</strain>
    </source>
</reference>
<accession>A0A011V8G8</accession>
<dbReference type="PROSITE" id="PS50995">
    <property type="entry name" value="HTH_MARR_2"/>
    <property type="match status" value="1"/>
</dbReference>
<dbReference type="InterPro" id="IPR036390">
    <property type="entry name" value="WH_DNA-bd_sf"/>
</dbReference>
<dbReference type="PANTHER" id="PTHR33164">
    <property type="entry name" value="TRANSCRIPTIONAL REGULATOR, MARR FAMILY"/>
    <property type="match status" value="1"/>
</dbReference>
<organism evidence="5 7">
    <name type="scientific">Brucella anthropi</name>
    <name type="common">Ochrobactrum anthropi</name>
    <dbReference type="NCBI Taxonomy" id="529"/>
    <lineage>
        <taxon>Bacteria</taxon>
        <taxon>Pseudomonadati</taxon>
        <taxon>Pseudomonadota</taxon>
        <taxon>Alphaproteobacteria</taxon>
        <taxon>Hyphomicrobiales</taxon>
        <taxon>Brucellaceae</taxon>
        <taxon>Brucella/Ochrobactrum group</taxon>
        <taxon>Brucella</taxon>
    </lineage>
</organism>
<evidence type="ECO:0000313" key="6">
    <source>
        <dbReference type="EMBL" id="MBE0559857.1"/>
    </source>
</evidence>
<dbReference type="GO" id="GO:0003700">
    <property type="term" value="F:DNA-binding transcription factor activity"/>
    <property type="evidence" value="ECO:0007669"/>
    <property type="project" value="InterPro"/>
</dbReference>
<keyword evidence="3" id="KW-0804">Transcription</keyword>
<comment type="caution">
    <text evidence="5">The sequence shown here is derived from an EMBL/GenBank/DDBJ whole genome shotgun (WGS) entry which is preliminary data.</text>
</comment>
<dbReference type="Pfam" id="PF12802">
    <property type="entry name" value="MarR_2"/>
    <property type="match status" value="1"/>
</dbReference>
<evidence type="ECO:0000313" key="5">
    <source>
        <dbReference type="EMBL" id="KAB2798926.1"/>
    </source>
</evidence>
<dbReference type="GO" id="GO:0003677">
    <property type="term" value="F:DNA binding"/>
    <property type="evidence" value="ECO:0007669"/>
    <property type="project" value="UniProtKB-KW"/>
</dbReference>
<dbReference type="EMBL" id="JACZKO010000009">
    <property type="protein sequence ID" value="MBE0559857.1"/>
    <property type="molecule type" value="Genomic_DNA"/>
</dbReference>
<evidence type="ECO:0000313" key="7">
    <source>
        <dbReference type="Proteomes" id="UP000441102"/>
    </source>
</evidence>
<evidence type="ECO:0000256" key="1">
    <source>
        <dbReference type="ARBA" id="ARBA00023015"/>
    </source>
</evidence>
<dbReference type="SMART" id="SM00347">
    <property type="entry name" value="HTH_MARR"/>
    <property type="match status" value="1"/>
</dbReference>
<gene>
    <name evidence="5" type="ORF">F9L06_09975</name>
    <name evidence="6" type="ORF">IH622_03350</name>
</gene>
<dbReference type="PROSITE" id="PS01117">
    <property type="entry name" value="HTH_MARR_1"/>
    <property type="match status" value="1"/>
</dbReference>
<feature type="domain" description="HTH marR-type" evidence="4">
    <location>
        <begin position="5"/>
        <end position="145"/>
    </location>
</feature>